<feature type="domain" description="FHA" evidence="1">
    <location>
        <begin position="217"/>
        <end position="260"/>
    </location>
</feature>
<reference evidence="4" key="1">
    <citation type="journal article" date="2019" name="Int. J. Syst. Evol. Microbiol.">
        <title>The Global Catalogue of Microorganisms (GCM) 10K type strain sequencing project: providing services to taxonomists for standard genome sequencing and annotation.</title>
        <authorList>
            <consortium name="The Broad Institute Genomics Platform"/>
            <consortium name="The Broad Institute Genome Sequencing Center for Infectious Disease"/>
            <person name="Wu L."/>
            <person name="Ma J."/>
        </authorList>
    </citation>
    <scope>NUCLEOTIDE SEQUENCE [LARGE SCALE GENOMIC DNA]</scope>
    <source>
        <strain evidence="4">JCM 31890</strain>
    </source>
</reference>
<dbReference type="InterPro" id="IPR008984">
    <property type="entry name" value="SMAD_FHA_dom_sf"/>
</dbReference>
<evidence type="ECO:0000259" key="2">
    <source>
        <dbReference type="PROSITE" id="PS50125"/>
    </source>
</evidence>
<sequence>MTTTVAFADLSGSTALFESLGNVQATEVITRLTQWIGEVALEEGGRVVKKLGDGVLMRFERADVAVHAAAQLLRRHAEHLAQWPGPAALQLRVGLASGEVLEVEGDCYGEAVNVAARLCERAGPSEIWATEGTLVRAQQVPRVRFHRLGTLDIRGKVERLVLYRVDWGDPEASEAAEAVTQQAQLVSQFATMESLAGRVELTWPEGARTFTGLDTPVLIGRSAEQHVWINDPHVSRQHARIDWRGTAFTLTDTSSFGTWLWFDGSDAPLVLRRDACLLHGRGRISLGVPFEGRTDPVIRFAVTGASMRIS</sequence>
<dbReference type="Proteomes" id="UP001501788">
    <property type="component" value="Unassembled WGS sequence"/>
</dbReference>
<feature type="domain" description="Guanylate cyclase" evidence="2">
    <location>
        <begin position="4"/>
        <end position="119"/>
    </location>
</feature>
<dbReference type="PANTHER" id="PTHR43081:SF1">
    <property type="entry name" value="ADENYLATE CYCLASE, TERMINAL-DIFFERENTIATION SPECIFIC"/>
    <property type="match status" value="1"/>
</dbReference>
<evidence type="ECO:0008006" key="5">
    <source>
        <dbReference type="Google" id="ProtNLM"/>
    </source>
</evidence>
<protein>
    <recommendedName>
        <fullName evidence="5">Adenylate/guanylate cyclase domain-containing protein</fullName>
    </recommendedName>
</protein>
<dbReference type="CDD" id="cd00060">
    <property type="entry name" value="FHA"/>
    <property type="match status" value="1"/>
</dbReference>
<evidence type="ECO:0000313" key="3">
    <source>
        <dbReference type="EMBL" id="GAA4420789.1"/>
    </source>
</evidence>
<gene>
    <name evidence="3" type="ORF">GCM10023090_08950</name>
</gene>
<evidence type="ECO:0000313" key="4">
    <source>
        <dbReference type="Proteomes" id="UP001501788"/>
    </source>
</evidence>
<dbReference type="RefSeq" id="WP_345061580.1">
    <property type="nucleotide sequence ID" value="NZ_BAABEX010000007.1"/>
</dbReference>
<dbReference type="InterPro" id="IPR029787">
    <property type="entry name" value="Nucleotide_cyclase"/>
</dbReference>
<dbReference type="CDD" id="cd07302">
    <property type="entry name" value="CHD"/>
    <property type="match status" value="1"/>
</dbReference>
<comment type="caution">
    <text evidence="3">The sequence shown here is derived from an EMBL/GenBank/DDBJ whole genome shotgun (WGS) entry which is preliminary data.</text>
</comment>
<dbReference type="PROSITE" id="PS50125">
    <property type="entry name" value="GUANYLATE_CYCLASE_2"/>
    <property type="match status" value="1"/>
</dbReference>
<name>A0ABP8L1J9_9BURK</name>
<dbReference type="Pfam" id="PF00211">
    <property type="entry name" value="Guanylate_cyc"/>
    <property type="match status" value="1"/>
</dbReference>
<dbReference type="SUPFAM" id="SSF55073">
    <property type="entry name" value="Nucleotide cyclase"/>
    <property type="match status" value="1"/>
</dbReference>
<dbReference type="Gene3D" id="2.60.200.20">
    <property type="match status" value="1"/>
</dbReference>
<proteinExistence type="predicted"/>
<dbReference type="InterPro" id="IPR050697">
    <property type="entry name" value="Adenylyl/Guanylyl_Cyclase_3/4"/>
</dbReference>
<accession>A0ABP8L1J9</accession>
<dbReference type="InterPro" id="IPR000253">
    <property type="entry name" value="FHA_dom"/>
</dbReference>
<dbReference type="InterPro" id="IPR001054">
    <property type="entry name" value="A/G_cyclase"/>
</dbReference>
<dbReference type="SUPFAM" id="SSF49879">
    <property type="entry name" value="SMAD/FHA domain"/>
    <property type="match status" value="1"/>
</dbReference>
<organism evidence="3 4">
    <name type="scientific">Acidovorax lacteus</name>
    <dbReference type="NCBI Taxonomy" id="1924988"/>
    <lineage>
        <taxon>Bacteria</taxon>
        <taxon>Pseudomonadati</taxon>
        <taxon>Pseudomonadota</taxon>
        <taxon>Betaproteobacteria</taxon>
        <taxon>Burkholderiales</taxon>
        <taxon>Comamonadaceae</taxon>
        <taxon>Acidovorax</taxon>
    </lineage>
</organism>
<dbReference type="EMBL" id="BAABEX010000007">
    <property type="protein sequence ID" value="GAA4420789.1"/>
    <property type="molecule type" value="Genomic_DNA"/>
</dbReference>
<keyword evidence="4" id="KW-1185">Reference proteome</keyword>
<evidence type="ECO:0000259" key="1">
    <source>
        <dbReference type="PROSITE" id="PS50006"/>
    </source>
</evidence>
<dbReference type="Pfam" id="PF00498">
    <property type="entry name" value="FHA"/>
    <property type="match status" value="1"/>
</dbReference>
<dbReference type="PROSITE" id="PS50006">
    <property type="entry name" value="FHA_DOMAIN"/>
    <property type="match status" value="1"/>
</dbReference>
<dbReference type="PANTHER" id="PTHR43081">
    <property type="entry name" value="ADENYLATE CYCLASE, TERMINAL-DIFFERENTIATION SPECIFIC-RELATED"/>
    <property type="match status" value="1"/>
</dbReference>
<dbReference type="Gene3D" id="3.30.70.1230">
    <property type="entry name" value="Nucleotide cyclase"/>
    <property type="match status" value="1"/>
</dbReference>